<dbReference type="InterPro" id="IPR022385">
    <property type="entry name" value="Rhs_assc_core"/>
</dbReference>
<gene>
    <name evidence="4" type="ORF">HCZ30_06270</name>
</gene>
<protein>
    <recommendedName>
        <fullName evidence="3">Teneurin-like YD-shell domain-containing protein</fullName>
    </recommendedName>
</protein>
<dbReference type="RefSeq" id="WP_167637426.1">
    <property type="nucleotide sequence ID" value="NZ_JAATOP010000003.1"/>
</dbReference>
<dbReference type="Pfam" id="PF25023">
    <property type="entry name" value="TEN_YD-shell"/>
    <property type="match status" value="1"/>
</dbReference>
<evidence type="ECO:0000256" key="1">
    <source>
        <dbReference type="ARBA" id="ARBA00022737"/>
    </source>
</evidence>
<dbReference type="Gene3D" id="2.180.10.10">
    <property type="entry name" value="RHS repeat-associated core"/>
    <property type="match status" value="1"/>
</dbReference>
<feature type="region of interest" description="Disordered" evidence="2">
    <location>
        <begin position="92"/>
        <end position="117"/>
    </location>
</feature>
<dbReference type="EMBL" id="JAATOP010000003">
    <property type="protein sequence ID" value="NIY72040.1"/>
    <property type="molecule type" value="Genomic_DNA"/>
</dbReference>
<keyword evidence="5" id="KW-1185">Reference proteome</keyword>
<organism evidence="4 5">
    <name type="scientific">Marivivens donghaensis</name>
    <dbReference type="NCBI Taxonomy" id="1699413"/>
    <lineage>
        <taxon>Bacteria</taxon>
        <taxon>Pseudomonadati</taxon>
        <taxon>Pseudomonadota</taxon>
        <taxon>Alphaproteobacteria</taxon>
        <taxon>Rhodobacterales</taxon>
        <taxon>Paracoccaceae</taxon>
        <taxon>Marivivens group</taxon>
        <taxon>Marivivens</taxon>
    </lineage>
</organism>
<dbReference type="InterPro" id="IPR050708">
    <property type="entry name" value="T6SS_VgrG/RHS"/>
</dbReference>
<dbReference type="PANTHER" id="PTHR32305:SF15">
    <property type="entry name" value="PROTEIN RHSA-RELATED"/>
    <property type="match status" value="1"/>
</dbReference>
<name>A0ABX0VX88_9RHOB</name>
<dbReference type="Proteomes" id="UP000709466">
    <property type="component" value="Unassembled WGS sequence"/>
</dbReference>
<evidence type="ECO:0000313" key="5">
    <source>
        <dbReference type="Proteomes" id="UP000709466"/>
    </source>
</evidence>
<dbReference type="PANTHER" id="PTHR32305">
    <property type="match status" value="1"/>
</dbReference>
<evidence type="ECO:0000259" key="3">
    <source>
        <dbReference type="Pfam" id="PF25023"/>
    </source>
</evidence>
<sequence length="117" mass="13477">MEIWEKDQYYYHPDHLGSTSYVTDVDGEIFQHLEYFPFGETFVEEASNTQRTPYLFTAKELDAETGLYYFGARYYDPRTSVWRRANASFVASPSATESQGFGRPALANRARHDGLPT</sequence>
<keyword evidence="1" id="KW-0677">Repeat</keyword>
<feature type="domain" description="Teneurin-like YD-shell" evidence="3">
    <location>
        <begin position="6"/>
        <end position="90"/>
    </location>
</feature>
<accession>A0ABX0VX88</accession>
<comment type="caution">
    <text evidence="4">The sequence shown here is derived from an EMBL/GenBank/DDBJ whole genome shotgun (WGS) entry which is preliminary data.</text>
</comment>
<dbReference type="NCBIfam" id="TIGR03696">
    <property type="entry name" value="Rhs_assc_core"/>
    <property type="match status" value="1"/>
</dbReference>
<proteinExistence type="predicted"/>
<evidence type="ECO:0000313" key="4">
    <source>
        <dbReference type="EMBL" id="NIY72040.1"/>
    </source>
</evidence>
<evidence type="ECO:0000256" key="2">
    <source>
        <dbReference type="SAM" id="MobiDB-lite"/>
    </source>
</evidence>
<dbReference type="InterPro" id="IPR056823">
    <property type="entry name" value="TEN-like_YD-shell"/>
</dbReference>
<reference evidence="4 5" key="1">
    <citation type="submission" date="2020-03" db="EMBL/GenBank/DDBJ databases">
        <title>Bacterial isolates of synthetic phycosphere.</title>
        <authorList>
            <person name="Fu H."/>
            <person name="Moran M.A."/>
        </authorList>
    </citation>
    <scope>NUCLEOTIDE SEQUENCE [LARGE SCALE GENOMIC DNA]</scope>
    <source>
        <strain evidence="4 5">HF1</strain>
    </source>
</reference>